<dbReference type="GeneID" id="68849309"/>
<keyword evidence="8" id="KW-1185">Reference proteome</keyword>
<dbReference type="EMBL" id="CXST01000002">
    <property type="protein sequence ID" value="CTQ44152.1"/>
    <property type="molecule type" value="Genomic_DNA"/>
</dbReference>
<comment type="subcellular location">
    <subcellularLocation>
        <location evidence="1">Membrane</location>
        <topology evidence="1">Multi-pass membrane protein</topology>
    </subcellularLocation>
</comment>
<dbReference type="OrthoDB" id="18947at2"/>
<evidence type="ECO:0000256" key="2">
    <source>
        <dbReference type="ARBA" id="ARBA00022692"/>
    </source>
</evidence>
<dbReference type="AlphaFoldDB" id="A0A0M6Y230"/>
<dbReference type="InterPro" id="IPR002379">
    <property type="entry name" value="ATPase_proteolipid_c-like_dom"/>
</dbReference>
<organism evidence="7 8">
    <name type="scientific">Roseibium aggregatum</name>
    <dbReference type="NCBI Taxonomy" id="187304"/>
    <lineage>
        <taxon>Bacteria</taxon>
        <taxon>Pseudomonadati</taxon>
        <taxon>Pseudomonadota</taxon>
        <taxon>Alphaproteobacteria</taxon>
        <taxon>Hyphomicrobiales</taxon>
        <taxon>Stappiaceae</taxon>
        <taxon>Roseibium</taxon>
    </lineage>
</organism>
<name>A0A0M6Y230_9HYPH</name>
<dbReference type="Proteomes" id="UP000048926">
    <property type="component" value="Unassembled WGS sequence"/>
</dbReference>
<proteinExistence type="predicted"/>
<dbReference type="CDD" id="cd18179">
    <property type="entry name" value="ATP-synt_Vo_Ao_c_NTPK_rpt1"/>
    <property type="match status" value="1"/>
</dbReference>
<evidence type="ECO:0000313" key="8">
    <source>
        <dbReference type="Proteomes" id="UP000048926"/>
    </source>
</evidence>
<feature type="transmembrane region" description="Helical" evidence="5">
    <location>
        <begin position="77"/>
        <end position="99"/>
    </location>
</feature>
<dbReference type="Pfam" id="PF00137">
    <property type="entry name" value="ATP-synt_C"/>
    <property type="match status" value="2"/>
</dbReference>
<dbReference type="SUPFAM" id="SSF81333">
    <property type="entry name" value="F1F0 ATP synthase subunit C"/>
    <property type="match status" value="1"/>
</dbReference>
<gene>
    <name evidence="7" type="primary">ntpK</name>
    <name evidence="7" type="ORF">LAL4801_02594</name>
</gene>
<accession>A0A0M6Y230</accession>
<evidence type="ECO:0000256" key="5">
    <source>
        <dbReference type="SAM" id="Phobius"/>
    </source>
</evidence>
<feature type="transmembrane region" description="Helical" evidence="5">
    <location>
        <begin position="119"/>
        <end position="143"/>
    </location>
</feature>
<evidence type="ECO:0000313" key="7">
    <source>
        <dbReference type="EMBL" id="CTQ44152.1"/>
    </source>
</evidence>
<evidence type="ECO:0000256" key="3">
    <source>
        <dbReference type="ARBA" id="ARBA00022989"/>
    </source>
</evidence>
<sequence length="149" mass="14999">MNEFVVALGWFGLFAPVALGAIGSAWGCALGGSAAIGAMLDSDGGYGRFIGVSLMPSSQVIYGIVIMFSLQQPTIDAANGAALFGIGLLSGVTMLYTGIRQGEVLASAIHASKAKPEIFGISLAPAAVLEGFSVFALVFALVLSGSIPA</sequence>
<dbReference type="GO" id="GO:0015078">
    <property type="term" value="F:proton transmembrane transporter activity"/>
    <property type="evidence" value="ECO:0007669"/>
    <property type="project" value="InterPro"/>
</dbReference>
<dbReference type="STRING" id="187304.B0E33_11050"/>
<protein>
    <submittedName>
        <fullName evidence="7">Sodium ATPase proteolipid component</fullName>
    </submittedName>
</protein>
<evidence type="ECO:0000259" key="6">
    <source>
        <dbReference type="Pfam" id="PF00137"/>
    </source>
</evidence>
<dbReference type="Gene3D" id="1.20.120.610">
    <property type="entry name" value="lithium bound rotor ring of v- atpase"/>
    <property type="match status" value="1"/>
</dbReference>
<dbReference type="RefSeq" id="WP_006939055.1">
    <property type="nucleotide sequence ID" value="NZ_CP045617.1"/>
</dbReference>
<feature type="transmembrane region" description="Helical" evidence="5">
    <location>
        <begin position="49"/>
        <end position="70"/>
    </location>
</feature>
<dbReference type="InterPro" id="IPR035921">
    <property type="entry name" value="F/V-ATP_Csub_sf"/>
</dbReference>
<reference evidence="8" key="1">
    <citation type="submission" date="2015-07" db="EMBL/GenBank/DDBJ databases">
        <authorList>
            <person name="Rodrigo-Torres Lidia"/>
            <person name="Arahal R.David."/>
        </authorList>
    </citation>
    <scope>NUCLEOTIDE SEQUENCE [LARGE SCALE GENOMIC DNA]</scope>
    <source>
        <strain evidence="8">CECT 4801</strain>
    </source>
</reference>
<feature type="domain" description="V-ATPase proteolipid subunit C-like" evidence="6">
    <location>
        <begin position="11"/>
        <end position="68"/>
    </location>
</feature>
<dbReference type="GO" id="GO:0033177">
    <property type="term" value="C:proton-transporting two-sector ATPase complex, proton-transporting domain"/>
    <property type="evidence" value="ECO:0007669"/>
    <property type="project" value="InterPro"/>
</dbReference>
<keyword evidence="2 5" id="KW-0812">Transmembrane</keyword>
<feature type="domain" description="V-ATPase proteolipid subunit C-like" evidence="6">
    <location>
        <begin position="84"/>
        <end position="143"/>
    </location>
</feature>
<keyword evidence="4 5" id="KW-0472">Membrane</keyword>
<dbReference type="NCBIfam" id="NF007200">
    <property type="entry name" value="PRK09621.1"/>
    <property type="match status" value="1"/>
</dbReference>
<evidence type="ECO:0000256" key="4">
    <source>
        <dbReference type="ARBA" id="ARBA00023136"/>
    </source>
</evidence>
<evidence type="ECO:0000256" key="1">
    <source>
        <dbReference type="ARBA" id="ARBA00004141"/>
    </source>
</evidence>
<keyword evidence="3 5" id="KW-1133">Transmembrane helix</keyword>